<dbReference type="VEuPathDB" id="FungiDB:QG37_04180"/>
<dbReference type="Proteomes" id="UP000037122">
    <property type="component" value="Unassembled WGS sequence"/>
</dbReference>
<name>A0A0L0NXM9_CANAR</name>
<gene>
    <name evidence="1" type="ORF">QG37_04180</name>
</gene>
<evidence type="ECO:0000313" key="2">
    <source>
        <dbReference type="Proteomes" id="UP000037122"/>
    </source>
</evidence>
<reference evidence="2" key="1">
    <citation type="journal article" date="2015" name="BMC Genomics">
        <title>Draft genome of a commonly misdiagnosed multidrug resistant pathogen Candida auris.</title>
        <authorList>
            <person name="Chatterjee S."/>
            <person name="Alampalli S.V."/>
            <person name="Nageshan R.K."/>
            <person name="Chettiar S.T."/>
            <person name="Joshi S."/>
            <person name="Tatu U.S."/>
        </authorList>
    </citation>
    <scope>NUCLEOTIDE SEQUENCE [LARGE SCALE GENOMIC DNA]</scope>
    <source>
        <strain evidence="2">6684</strain>
    </source>
</reference>
<protein>
    <submittedName>
        <fullName evidence="1">Uncharacterized protein</fullName>
    </submittedName>
</protein>
<dbReference type="EMBL" id="LGST01000028">
    <property type="protein sequence ID" value="KND98951.1"/>
    <property type="molecule type" value="Genomic_DNA"/>
</dbReference>
<comment type="caution">
    <text evidence="1">The sequence shown here is derived from an EMBL/GenBank/DDBJ whole genome shotgun (WGS) entry which is preliminary data.</text>
</comment>
<sequence length="40" mass="4616">MKYEANNIIAEATPPIKKYNNDALDALYDLLCKPVNKYKE</sequence>
<organism evidence="1 2">
    <name type="scientific">Candidozyma auris</name>
    <name type="common">Yeast</name>
    <name type="synonym">Candida auris</name>
    <dbReference type="NCBI Taxonomy" id="498019"/>
    <lineage>
        <taxon>Eukaryota</taxon>
        <taxon>Fungi</taxon>
        <taxon>Dikarya</taxon>
        <taxon>Ascomycota</taxon>
        <taxon>Saccharomycotina</taxon>
        <taxon>Pichiomycetes</taxon>
        <taxon>Metschnikowiaceae</taxon>
        <taxon>Candidozyma</taxon>
    </lineage>
</organism>
<proteinExistence type="predicted"/>
<evidence type="ECO:0000313" key="1">
    <source>
        <dbReference type="EMBL" id="KND98951.1"/>
    </source>
</evidence>
<dbReference type="AlphaFoldDB" id="A0A0L0NXM9"/>
<accession>A0A0L0NXM9</accession>